<evidence type="ECO:0000313" key="1">
    <source>
        <dbReference type="EMBL" id="MDT0677696.1"/>
    </source>
</evidence>
<comment type="caution">
    <text evidence="1">The sequence shown here is derived from an EMBL/GenBank/DDBJ whole genome shotgun (WGS) entry which is preliminary data.</text>
</comment>
<gene>
    <name evidence="1" type="ORF">RM539_14005</name>
</gene>
<accession>A0ABU3D843</accession>
<organism evidence="1 2">
    <name type="scientific">Autumnicola musiva</name>
    <dbReference type="NCBI Taxonomy" id="3075589"/>
    <lineage>
        <taxon>Bacteria</taxon>
        <taxon>Pseudomonadati</taxon>
        <taxon>Bacteroidota</taxon>
        <taxon>Flavobacteriia</taxon>
        <taxon>Flavobacteriales</taxon>
        <taxon>Flavobacteriaceae</taxon>
        <taxon>Autumnicola</taxon>
    </lineage>
</organism>
<sequence length="303" mass="35293">MNVPVLLITFNRPDTTIKVFEKIREAKPTKLFVFSDGPRKDVDGEERLVNECRALIGDAETNWGCDITYLFNSSNMGCANGVNYAISKAFETVDQLIILEDDIIPDPSFFNFCKVMLENYKESEDVMQIAGTRWNDEYSIGADDHFFSTIGHIWGWATWKRAWNKYDFETTDLALFKKQDFLLKLFGDPKISTFWHLAFDEVHGVDYKKTWDYQWQYTLFKEGGLSVVPNVNLTSNIGLEGVHSDGRKTEHHFRPLHRWINTGSNVEVRPNLDFDKYHIKKRFMAKPPMKTRIANRLKRLIKS</sequence>
<dbReference type="Proteomes" id="UP001262582">
    <property type="component" value="Unassembled WGS sequence"/>
</dbReference>
<keyword evidence="2" id="KW-1185">Reference proteome</keyword>
<proteinExistence type="predicted"/>
<dbReference type="Gene3D" id="3.90.550.10">
    <property type="entry name" value="Spore Coat Polysaccharide Biosynthesis Protein SpsA, Chain A"/>
    <property type="match status" value="1"/>
</dbReference>
<evidence type="ECO:0000313" key="2">
    <source>
        <dbReference type="Proteomes" id="UP001262582"/>
    </source>
</evidence>
<dbReference type="EMBL" id="JAVRHK010000011">
    <property type="protein sequence ID" value="MDT0677696.1"/>
    <property type="molecule type" value="Genomic_DNA"/>
</dbReference>
<dbReference type="RefSeq" id="WP_311504040.1">
    <property type="nucleotide sequence ID" value="NZ_JAVRHK010000011.1"/>
</dbReference>
<protein>
    <submittedName>
        <fullName evidence="1">Nucleotide-diphospho-sugar transferase</fullName>
    </submittedName>
</protein>
<keyword evidence="1" id="KW-0808">Transferase</keyword>
<name>A0ABU3D843_9FLAO</name>
<reference evidence="1 2" key="1">
    <citation type="submission" date="2023-09" db="EMBL/GenBank/DDBJ databases">
        <authorList>
            <person name="Rey-Velasco X."/>
        </authorList>
    </citation>
    <scope>NUCLEOTIDE SEQUENCE [LARGE SCALE GENOMIC DNA]</scope>
    <source>
        <strain evidence="1 2">F117</strain>
    </source>
</reference>
<dbReference type="SUPFAM" id="SSF53448">
    <property type="entry name" value="Nucleotide-diphospho-sugar transferases"/>
    <property type="match status" value="1"/>
</dbReference>
<dbReference type="InterPro" id="IPR029044">
    <property type="entry name" value="Nucleotide-diphossugar_trans"/>
</dbReference>
<dbReference type="GO" id="GO:0016740">
    <property type="term" value="F:transferase activity"/>
    <property type="evidence" value="ECO:0007669"/>
    <property type="project" value="UniProtKB-KW"/>
</dbReference>